<gene>
    <name evidence="2" type="ORF">PYW07_013346</name>
</gene>
<dbReference type="Proteomes" id="UP001231518">
    <property type="component" value="Chromosome 31"/>
</dbReference>
<dbReference type="AlphaFoldDB" id="A0AAD7Y6I2"/>
<accession>A0AAD7Y6I2</accession>
<organism evidence="2 3">
    <name type="scientific">Mythimna separata</name>
    <name type="common">Oriental armyworm</name>
    <name type="synonym">Pseudaletia separata</name>
    <dbReference type="NCBI Taxonomy" id="271217"/>
    <lineage>
        <taxon>Eukaryota</taxon>
        <taxon>Metazoa</taxon>
        <taxon>Ecdysozoa</taxon>
        <taxon>Arthropoda</taxon>
        <taxon>Hexapoda</taxon>
        <taxon>Insecta</taxon>
        <taxon>Pterygota</taxon>
        <taxon>Neoptera</taxon>
        <taxon>Endopterygota</taxon>
        <taxon>Lepidoptera</taxon>
        <taxon>Glossata</taxon>
        <taxon>Ditrysia</taxon>
        <taxon>Noctuoidea</taxon>
        <taxon>Noctuidae</taxon>
        <taxon>Noctuinae</taxon>
        <taxon>Hadenini</taxon>
        <taxon>Mythimna</taxon>
    </lineage>
</organism>
<name>A0AAD7Y6I2_MYTSE</name>
<keyword evidence="3" id="KW-1185">Reference proteome</keyword>
<comment type="caution">
    <text evidence="2">The sequence shown here is derived from an EMBL/GenBank/DDBJ whole genome shotgun (WGS) entry which is preliminary data.</text>
</comment>
<protein>
    <submittedName>
        <fullName evidence="2">Uncharacterized protein</fullName>
    </submittedName>
</protein>
<feature type="region of interest" description="Disordered" evidence="1">
    <location>
        <begin position="19"/>
        <end position="39"/>
    </location>
</feature>
<sequence>MQKQKENLFSEKFSLLHSQENSEDIKWSSSSSSDYENTSYNSKLCNKTKTLSRKRKRTKKAPKNISNLDITIVDSSGDHRRDSCREKSPILVPKCVETPASPILTSSRFPPNSSPILSMAKKSFHQKSPILISKNASPKHTNKVRKKLAYNDQKTLREQNSFKNTGNALDLNKKTPDTGKNHASKVQDNIVIKTESNNNCSIEDCNADDKLIIINSTKSDESGSSLKAKLKLTNNVKSYFDSHYSSENTSQNISDTPTPEECLKNETIDILTCKTQSFTTIKNLSKQDSICTSNSDTSNYFQKNKKIKYKKGGIAYRLNMLLKKQNASVSLWQHERFLAGNSNFVIPKGEHVVFFIKKVDFKYGCYLLDAIDVNNEKYVIFMNSLYVNNNVSAESVLKLYEPYKTLECEDRDYKIIINVCKFECFDLNNR</sequence>
<evidence type="ECO:0000313" key="2">
    <source>
        <dbReference type="EMBL" id="KAJ8704052.1"/>
    </source>
</evidence>
<dbReference type="EMBL" id="JARGEI010000032">
    <property type="protein sequence ID" value="KAJ8704052.1"/>
    <property type="molecule type" value="Genomic_DNA"/>
</dbReference>
<reference evidence="2" key="1">
    <citation type="submission" date="2023-03" db="EMBL/GenBank/DDBJ databases">
        <title>Chromosome-level genomes of two armyworms, Mythimna separata and Mythimna loreyi, provide insights into the biosynthesis and reception of sex pheromones.</title>
        <authorList>
            <person name="Zhao H."/>
        </authorList>
    </citation>
    <scope>NUCLEOTIDE SEQUENCE</scope>
    <source>
        <strain evidence="2">BeijingLab</strain>
        <tissue evidence="2">Pupa</tissue>
    </source>
</reference>
<evidence type="ECO:0000313" key="3">
    <source>
        <dbReference type="Proteomes" id="UP001231518"/>
    </source>
</evidence>
<evidence type="ECO:0000256" key="1">
    <source>
        <dbReference type="SAM" id="MobiDB-lite"/>
    </source>
</evidence>
<proteinExistence type="predicted"/>